<dbReference type="Proteomes" id="UP001501842">
    <property type="component" value="Unassembled WGS sequence"/>
</dbReference>
<sequence>MKPKPSDEERRPGRPAPDRPLLPDQTSDEQDSGWGDWREDSGNDDRLREDVPPHW</sequence>
<dbReference type="EMBL" id="BAAATZ010000021">
    <property type="protein sequence ID" value="GAA2732562.1"/>
    <property type="molecule type" value="Genomic_DNA"/>
</dbReference>
<accession>A0ABP6GWF3</accession>
<protein>
    <submittedName>
        <fullName evidence="2">Uncharacterized protein</fullName>
    </submittedName>
</protein>
<reference evidence="3" key="1">
    <citation type="journal article" date="2019" name="Int. J. Syst. Evol. Microbiol.">
        <title>The Global Catalogue of Microorganisms (GCM) 10K type strain sequencing project: providing services to taxonomists for standard genome sequencing and annotation.</title>
        <authorList>
            <consortium name="The Broad Institute Genomics Platform"/>
            <consortium name="The Broad Institute Genome Sequencing Center for Infectious Disease"/>
            <person name="Wu L."/>
            <person name="Ma J."/>
        </authorList>
    </citation>
    <scope>NUCLEOTIDE SEQUENCE [LARGE SCALE GENOMIC DNA]</scope>
    <source>
        <strain evidence="3">JCM 8201</strain>
    </source>
</reference>
<evidence type="ECO:0000256" key="1">
    <source>
        <dbReference type="SAM" id="MobiDB-lite"/>
    </source>
</evidence>
<dbReference type="RefSeq" id="WP_344453410.1">
    <property type="nucleotide sequence ID" value="NZ_BAAATZ010000021.1"/>
</dbReference>
<evidence type="ECO:0000313" key="2">
    <source>
        <dbReference type="EMBL" id="GAA2732562.1"/>
    </source>
</evidence>
<organism evidence="2 3">
    <name type="scientific">Actinocorallia aurantiaca</name>
    <dbReference type="NCBI Taxonomy" id="46204"/>
    <lineage>
        <taxon>Bacteria</taxon>
        <taxon>Bacillati</taxon>
        <taxon>Actinomycetota</taxon>
        <taxon>Actinomycetes</taxon>
        <taxon>Streptosporangiales</taxon>
        <taxon>Thermomonosporaceae</taxon>
        <taxon>Actinocorallia</taxon>
    </lineage>
</organism>
<proteinExistence type="predicted"/>
<gene>
    <name evidence="2" type="ORF">GCM10010439_50590</name>
</gene>
<feature type="region of interest" description="Disordered" evidence="1">
    <location>
        <begin position="1"/>
        <end position="55"/>
    </location>
</feature>
<feature type="compositionally biased region" description="Basic and acidic residues" evidence="1">
    <location>
        <begin position="36"/>
        <end position="55"/>
    </location>
</feature>
<comment type="caution">
    <text evidence="2">The sequence shown here is derived from an EMBL/GenBank/DDBJ whole genome shotgun (WGS) entry which is preliminary data.</text>
</comment>
<feature type="compositionally biased region" description="Basic and acidic residues" evidence="1">
    <location>
        <begin position="1"/>
        <end position="12"/>
    </location>
</feature>
<name>A0ABP6GWF3_9ACTN</name>
<evidence type="ECO:0000313" key="3">
    <source>
        <dbReference type="Proteomes" id="UP001501842"/>
    </source>
</evidence>
<keyword evidence="3" id="KW-1185">Reference proteome</keyword>